<keyword evidence="11" id="KW-0645">Protease</keyword>
<dbReference type="EMBL" id="MZGT01000098">
    <property type="protein sequence ID" value="OPJ57415.1"/>
    <property type="molecule type" value="Genomic_DNA"/>
</dbReference>
<dbReference type="GO" id="GO:0005737">
    <property type="term" value="C:cytoplasm"/>
    <property type="evidence" value="ECO:0007669"/>
    <property type="project" value="TreeGrafter"/>
</dbReference>
<comment type="caution">
    <text evidence="10">The sequence shown here is derived from an EMBL/GenBank/DDBJ whole genome shotgun (WGS) entry which is preliminary data.</text>
</comment>
<dbReference type="InterPro" id="IPR001943">
    <property type="entry name" value="UVR_dom"/>
</dbReference>
<gene>
    <name evidence="10" type="primary">clpC</name>
    <name evidence="10" type="ORF">CLCHR_44400</name>
    <name evidence="11" type="ORF">D2A34_20620</name>
</gene>
<dbReference type="Proteomes" id="UP000265930">
    <property type="component" value="Unassembled WGS sequence"/>
</dbReference>
<dbReference type="FunFam" id="3.40.50.300:FF:000025">
    <property type="entry name" value="ATP-dependent Clp protease subunit"/>
    <property type="match status" value="1"/>
</dbReference>
<dbReference type="InterPro" id="IPR050130">
    <property type="entry name" value="ClpA_ClpB"/>
</dbReference>
<keyword evidence="7" id="KW-0175">Coiled coil</keyword>
<dbReference type="InterPro" id="IPR036628">
    <property type="entry name" value="Clp_N_dom_sf"/>
</dbReference>
<dbReference type="Gene3D" id="1.10.1780.10">
    <property type="entry name" value="Clp, N-terminal domain"/>
    <property type="match status" value="1"/>
</dbReference>
<keyword evidence="2 6" id="KW-0547">Nucleotide-binding</keyword>
<feature type="domain" description="UVR" evidence="8">
    <location>
        <begin position="421"/>
        <end position="456"/>
    </location>
</feature>
<dbReference type="SMART" id="SM00382">
    <property type="entry name" value="AAA"/>
    <property type="match status" value="2"/>
</dbReference>
<dbReference type="Gene3D" id="3.40.50.300">
    <property type="entry name" value="P-loop containing nucleotide triphosphate hydrolases"/>
    <property type="match status" value="2"/>
</dbReference>
<dbReference type="RefSeq" id="WP_079442052.1">
    <property type="nucleotide sequence ID" value="NZ_JBLZIA010000006.1"/>
</dbReference>
<evidence type="ECO:0000256" key="3">
    <source>
        <dbReference type="ARBA" id="ARBA00022840"/>
    </source>
</evidence>
<evidence type="ECO:0000259" key="9">
    <source>
        <dbReference type="PROSITE" id="PS51903"/>
    </source>
</evidence>
<dbReference type="SMART" id="SM01086">
    <property type="entry name" value="ClpB_D2-small"/>
    <property type="match status" value="1"/>
</dbReference>
<dbReference type="GO" id="GO:0005524">
    <property type="term" value="F:ATP binding"/>
    <property type="evidence" value="ECO:0007669"/>
    <property type="project" value="UniProtKB-KW"/>
</dbReference>
<dbReference type="FunFam" id="3.40.50.300:FF:000010">
    <property type="entry name" value="Chaperone clpB 1, putative"/>
    <property type="match status" value="1"/>
</dbReference>
<dbReference type="InterPro" id="IPR019489">
    <property type="entry name" value="Clp_ATPase_C"/>
</dbReference>
<keyword evidence="1 5" id="KW-0677">Repeat</keyword>
<organism evidence="10 12">
    <name type="scientific">Clostridium chromiireducens</name>
    <dbReference type="NCBI Taxonomy" id="225345"/>
    <lineage>
        <taxon>Bacteria</taxon>
        <taxon>Bacillati</taxon>
        <taxon>Bacillota</taxon>
        <taxon>Clostridia</taxon>
        <taxon>Eubacteriales</taxon>
        <taxon>Clostridiaceae</taxon>
        <taxon>Clostridium</taxon>
    </lineage>
</organism>
<dbReference type="Pfam" id="PF00004">
    <property type="entry name" value="AAA"/>
    <property type="match status" value="1"/>
</dbReference>
<dbReference type="InterPro" id="IPR018368">
    <property type="entry name" value="ClpA/B_CS1"/>
</dbReference>
<evidence type="ECO:0000313" key="11">
    <source>
        <dbReference type="EMBL" id="RII32625.1"/>
    </source>
</evidence>
<accession>A0A1V4ICQ6</accession>
<reference evidence="11 13" key="2">
    <citation type="submission" date="2018-08" db="EMBL/GenBank/DDBJ databases">
        <title>Genome of Clostridium chromiireducens C1, DSM12136.</title>
        <authorList>
            <person name="Xing M."/>
            <person name="Wei Y."/>
            <person name="Ang E.L."/>
            <person name="Zhao H."/>
            <person name="Zhang Y."/>
        </authorList>
    </citation>
    <scope>NUCLEOTIDE SEQUENCE [LARGE SCALE GENOMIC DNA]</scope>
    <source>
        <strain evidence="11 13">C1</strain>
    </source>
</reference>
<dbReference type="STRING" id="225345.CLCHR_44400"/>
<dbReference type="Pfam" id="PF17871">
    <property type="entry name" value="AAA_lid_9"/>
    <property type="match status" value="1"/>
</dbReference>
<evidence type="ECO:0000256" key="4">
    <source>
        <dbReference type="ARBA" id="ARBA00023186"/>
    </source>
</evidence>
<evidence type="ECO:0000256" key="1">
    <source>
        <dbReference type="ARBA" id="ARBA00022737"/>
    </source>
</evidence>
<dbReference type="SUPFAM" id="SSF81923">
    <property type="entry name" value="Double Clp-N motif"/>
    <property type="match status" value="1"/>
</dbReference>
<dbReference type="InterPro" id="IPR001270">
    <property type="entry name" value="ClpA/B"/>
</dbReference>
<feature type="domain" description="Clp R" evidence="9">
    <location>
        <begin position="3"/>
        <end position="146"/>
    </location>
</feature>
<dbReference type="InterPro" id="IPR041546">
    <property type="entry name" value="ClpA/ClpB_AAA_lid"/>
</dbReference>
<dbReference type="InterPro" id="IPR028299">
    <property type="entry name" value="ClpA/B_CS2"/>
</dbReference>
<dbReference type="EMBL" id="QXDJ01000006">
    <property type="protein sequence ID" value="RII32625.1"/>
    <property type="molecule type" value="Genomic_DNA"/>
</dbReference>
<proteinExistence type="inferred from homology"/>
<dbReference type="PROSITE" id="PS51903">
    <property type="entry name" value="CLP_R"/>
    <property type="match status" value="1"/>
</dbReference>
<dbReference type="PROSITE" id="PS50151">
    <property type="entry name" value="UVR"/>
    <property type="match status" value="1"/>
</dbReference>
<dbReference type="CDD" id="cd00009">
    <property type="entry name" value="AAA"/>
    <property type="match status" value="1"/>
</dbReference>
<dbReference type="PANTHER" id="PTHR11638">
    <property type="entry name" value="ATP-DEPENDENT CLP PROTEASE"/>
    <property type="match status" value="1"/>
</dbReference>
<keyword evidence="3 6" id="KW-0067">ATP-binding</keyword>
<keyword evidence="4 6" id="KW-0143">Chaperone</keyword>
<dbReference type="InterPro" id="IPR004176">
    <property type="entry name" value="Clp_R_N"/>
</dbReference>
<dbReference type="Pfam" id="PF10431">
    <property type="entry name" value="ClpB_D2-small"/>
    <property type="match status" value="1"/>
</dbReference>
<dbReference type="Gene3D" id="4.10.860.10">
    <property type="entry name" value="UVR domain"/>
    <property type="match status" value="1"/>
</dbReference>
<dbReference type="PROSITE" id="PS00870">
    <property type="entry name" value="CLPAB_1"/>
    <property type="match status" value="1"/>
</dbReference>
<dbReference type="PANTHER" id="PTHR11638:SF18">
    <property type="entry name" value="HEAT SHOCK PROTEIN 104"/>
    <property type="match status" value="1"/>
</dbReference>
<keyword evidence="11" id="KW-0378">Hydrolase</keyword>
<dbReference type="PRINTS" id="PR00300">
    <property type="entry name" value="CLPPROTEASEA"/>
</dbReference>
<keyword evidence="12" id="KW-1185">Reference proteome</keyword>
<comment type="similarity">
    <text evidence="6">Belongs to the ClpA/ClpB family.</text>
</comment>
<evidence type="ECO:0000256" key="5">
    <source>
        <dbReference type="PROSITE-ProRule" id="PRU01251"/>
    </source>
</evidence>
<dbReference type="GO" id="GO:0034605">
    <property type="term" value="P:cellular response to heat"/>
    <property type="evidence" value="ECO:0007669"/>
    <property type="project" value="TreeGrafter"/>
</dbReference>
<dbReference type="GO" id="GO:0016887">
    <property type="term" value="F:ATP hydrolysis activity"/>
    <property type="evidence" value="ECO:0007669"/>
    <property type="project" value="InterPro"/>
</dbReference>
<evidence type="ECO:0000313" key="13">
    <source>
        <dbReference type="Proteomes" id="UP000265930"/>
    </source>
</evidence>
<dbReference type="InterPro" id="IPR003959">
    <property type="entry name" value="ATPase_AAA_core"/>
</dbReference>
<evidence type="ECO:0000256" key="7">
    <source>
        <dbReference type="SAM" id="Coils"/>
    </source>
</evidence>
<dbReference type="InterPro" id="IPR003593">
    <property type="entry name" value="AAA+_ATPase"/>
</dbReference>
<evidence type="ECO:0000313" key="10">
    <source>
        <dbReference type="EMBL" id="OPJ57415.1"/>
    </source>
</evidence>
<dbReference type="AlphaFoldDB" id="A0A1V4ICQ6"/>
<dbReference type="SUPFAM" id="SSF52540">
    <property type="entry name" value="P-loop containing nucleoside triphosphate hydrolases"/>
    <property type="match status" value="2"/>
</dbReference>
<dbReference type="Pfam" id="PF02861">
    <property type="entry name" value="Clp_N"/>
    <property type="match status" value="1"/>
</dbReference>
<dbReference type="Pfam" id="PF07724">
    <property type="entry name" value="AAA_2"/>
    <property type="match status" value="1"/>
</dbReference>
<sequence length="822" mass="93120">MEYNKLTERAQAVILEAENESEKFKHGYVGTEHMLLGILKEDGYSAKLLKKHGVDSDKIRTMIQRYLGYGDIKRTDDNILLTPRTKRLVDESFAAAKKLNHKYVSPEHILLALLNQEEGMAYTILKSLNINFAVISEELVVFLSGNYEDKVSDKSTMDNKKANTPMLDKYGRDLTALSREGGLDPVIGRDNETQRLLEILCRRIKNNPCLIGEPGVGKTAVVEGLAQRIVEGNIPEILKNKRVVSLDLTSMIAGAKYRGEFEERLKKTMEEIVRDKNIIIFIDEIHTIIGAGGAEGAIDASNILKPALARGEIQCIGATTIDEYRKYIEKDSALERRFQPITVGEPTKEETLEILKGLRDKYEAHHRVEITDEALEAAVNLSDRYITDRFMPDKAIDLIDEGAAKVRIQNLTAPPDLKDLEEKIENISKEKEEAIRVQDFERAANLRDKERTLKDKLSNMKNNWDTQNSIKLLVVDAEKIANVVSSWTKIPIQKLTESESERLLNLENILHKRVVGQNEAVKSIARAVRRARVGIKDPSRPIGSFIFLGPTGVGKTELSKALAEAMFGNENNIIRVDMSEYMESHSVSRLIGSPPGYVGYEDGGQLTEAVRRKPYSIVLLDEIEKANPEVFNILLQIMEDGRLTDGKGKIVNFKNTIIIMTSNVGAHQIKKQKSIGFNTTSAGDETEYEKMKENILGELKQKFRPEFLNRIDDTIVFHKLSDEDLNQIVDLMLDSIRKRLEAREIYLEFQDDSRKFLLSKGIDLDYGARPLRRLIIKEIEDRLSEEILQGNIKIGDRVKVSESENILVFKRLVESNLEMNKN</sequence>
<dbReference type="PROSITE" id="PS00871">
    <property type="entry name" value="CLPAB_2"/>
    <property type="match status" value="1"/>
</dbReference>
<dbReference type="GO" id="GO:0006508">
    <property type="term" value="P:proteolysis"/>
    <property type="evidence" value="ECO:0007669"/>
    <property type="project" value="UniProtKB-KW"/>
</dbReference>
<evidence type="ECO:0000256" key="2">
    <source>
        <dbReference type="ARBA" id="ARBA00022741"/>
    </source>
</evidence>
<dbReference type="GO" id="GO:0008233">
    <property type="term" value="F:peptidase activity"/>
    <property type="evidence" value="ECO:0007669"/>
    <property type="project" value="UniProtKB-KW"/>
</dbReference>
<name>A0A1V4ICQ6_9CLOT</name>
<reference evidence="10 12" key="1">
    <citation type="submission" date="2017-03" db="EMBL/GenBank/DDBJ databases">
        <title>Genome sequence of Clostridium chromiireducens DSM 23318.</title>
        <authorList>
            <person name="Poehlein A."/>
            <person name="Daniel R."/>
        </authorList>
    </citation>
    <scope>NUCLEOTIDE SEQUENCE [LARGE SCALE GENOMIC DNA]</scope>
    <source>
        <strain evidence="10 12">DSM 23318</strain>
    </source>
</reference>
<dbReference type="InterPro" id="IPR027417">
    <property type="entry name" value="P-loop_NTPase"/>
</dbReference>
<protein>
    <submittedName>
        <fullName evidence="11">ATP-dependent Clp protease ATP-binding subunit</fullName>
    </submittedName>
    <submittedName>
        <fullName evidence="10">Negative regulator of genetic competence ClpC/MecB</fullName>
    </submittedName>
</protein>
<dbReference type="CDD" id="cd19499">
    <property type="entry name" value="RecA-like_ClpB_Hsp104-like"/>
    <property type="match status" value="1"/>
</dbReference>
<evidence type="ECO:0000259" key="8">
    <source>
        <dbReference type="PROSITE" id="PS50151"/>
    </source>
</evidence>
<dbReference type="OrthoDB" id="9803641at2"/>
<feature type="coiled-coil region" evidence="7">
    <location>
        <begin position="417"/>
        <end position="463"/>
    </location>
</feature>
<dbReference type="Proteomes" id="UP000191056">
    <property type="component" value="Unassembled WGS sequence"/>
</dbReference>
<dbReference type="Gene3D" id="1.10.8.60">
    <property type="match status" value="2"/>
</dbReference>
<evidence type="ECO:0000256" key="6">
    <source>
        <dbReference type="RuleBase" id="RU004432"/>
    </source>
</evidence>
<evidence type="ECO:0000313" key="12">
    <source>
        <dbReference type="Proteomes" id="UP000191056"/>
    </source>
</evidence>